<accession>A0A7Y7E6I0</accession>
<protein>
    <submittedName>
        <fullName evidence="3">HdeD family acid-resistance protein</fullName>
    </submittedName>
</protein>
<organism evidence="3 4">
    <name type="scientific">Streptomyces morookaense</name>
    <name type="common">Streptoverticillium morookaense</name>
    <dbReference type="NCBI Taxonomy" id="1970"/>
    <lineage>
        <taxon>Bacteria</taxon>
        <taxon>Bacillati</taxon>
        <taxon>Actinomycetota</taxon>
        <taxon>Actinomycetes</taxon>
        <taxon>Kitasatosporales</taxon>
        <taxon>Streptomycetaceae</taxon>
        <taxon>Streptomyces</taxon>
    </lineage>
</organism>
<feature type="region of interest" description="Disordered" evidence="1">
    <location>
        <begin position="204"/>
        <end position="223"/>
    </location>
</feature>
<keyword evidence="2" id="KW-0472">Membrane</keyword>
<dbReference type="InterPro" id="IPR052712">
    <property type="entry name" value="Acid_resist_chaperone_HdeD"/>
</dbReference>
<dbReference type="EMBL" id="JABBXF010000012">
    <property type="protein sequence ID" value="NVK77416.1"/>
    <property type="molecule type" value="Genomic_DNA"/>
</dbReference>
<dbReference type="RefSeq" id="WP_171079205.1">
    <property type="nucleotide sequence ID" value="NZ_BNBU01000003.1"/>
</dbReference>
<evidence type="ECO:0000256" key="2">
    <source>
        <dbReference type="SAM" id="Phobius"/>
    </source>
</evidence>
<feature type="transmembrane region" description="Helical" evidence="2">
    <location>
        <begin position="174"/>
        <end position="194"/>
    </location>
</feature>
<dbReference type="Proteomes" id="UP000587462">
    <property type="component" value="Unassembled WGS sequence"/>
</dbReference>
<dbReference type="PANTHER" id="PTHR34989:SF1">
    <property type="entry name" value="PROTEIN HDED"/>
    <property type="match status" value="1"/>
</dbReference>
<comment type="caution">
    <text evidence="3">The sequence shown here is derived from an EMBL/GenBank/DDBJ whole genome shotgun (WGS) entry which is preliminary data.</text>
</comment>
<name>A0A7Y7E6I0_STRMO</name>
<keyword evidence="2" id="KW-1133">Transmembrane helix</keyword>
<feature type="transmembrane region" description="Helical" evidence="2">
    <location>
        <begin position="115"/>
        <end position="138"/>
    </location>
</feature>
<feature type="transmembrane region" description="Helical" evidence="2">
    <location>
        <begin position="150"/>
        <end position="168"/>
    </location>
</feature>
<feature type="transmembrane region" description="Helical" evidence="2">
    <location>
        <begin position="91"/>
        <end position="109"/>
    </location>
</feature>
<feature type="transmembrane region" description="Helical" evidence="2">
    <location>
        <begin position="59"/>
        <end position="79"/>
    </location>
</feature>
<dbReference type="InterPro" id="IPR005325">
    <property type="entry name" value="DUF308_memb"/>
</dbReference>
<dbReference type="GO" id="GO:0005886">
    <property type="term" value="C:plasma membrane"/>
    <property type="evidence" value="ECO:0007669"/>
    <property type="project" value="TreeGrafter"/>
</dbReference>
<gene>
    <name evidence="3" type="ORF">HG542_07040</name>
</gene>
<feature type="transmembrane region" description="Helical" evidence="2">
    <location>
        <begin position="35"/>
        <end position="53"/>
    </location>
</feature>
<evidence type="ECO:0000313" key="4">
    <source>
        <dbReference type="Proteomes" id="UP000587462"/>
    </source>
</evidence>
<reference evidence="3 4" key="1">
    <citation type="submission" date="2020-04" db="EMBL/GenBank/DDBJ databases">
        <title>Draft Genome Sequence of Streptomyces morookaense DSM 40503, an 8-azaguanine-producing strain.</title>
        <authorList>
            <person name="Qi J."/>
            <person name="Gao J.-M."/>
        </authorList>
    </citation>
    <scope>NUCLEOTIDE SEQUENCE [LARGE SCALE GENOMIC DNA]</scope>
    <source>
        <strain evidence="3 4">DSM 40503</strain>
    </source>
</reference>
<keyword evidence="4" id="KW-1185">Reference proteome</keyword>
<dbReference type="PANTHER" id="PTHR34989">
    <property type="entry name" value="PROTEIN HDED"/>
    <property type="match status" value="1"/>
</dbReference>
<evidence type="ECO:0000313" key="3">
    <source>
        <dbReference type="EMBL" id="NVK77416.1"/>
    </source>
</evidence>
<dbReference type="AlphaFoldDB" id="A0A7Y7E6I0"/>
<keyword evidence="2" id="KW-0812">Transmembrane</keyword>
<sequence length="223" mass="23132">MTSSPHTPGEHHGTEPQGFGPGGGLEALARAGWQILLSTAVASVALGVIVLAWPRASLTVVGVLFGIYLLAVGVFQLAGAFGHHIPGHMRALGFISGGLCVLLGLVALRGPAQSILLLALWIGFGWLLRGVMLTGVALSTPALPARGWQLFLGIISVLAGIVMVSAPFHSIAVLTLVTGILLVALGLVEAVHGIQLRARLGRTSRPAAPGTTQGHRWHLRPQH</sequence>
<proteinExistence type="predicted"/>
<dbReference type="Pfam" id="PF03729">
    <property type="entry name" value="DUF308"/>
    <property type="match status" value="2"/>
</dbReference>
<evidence type="ECO:0000256" key="1">
    <source>
        <dbReference type="SAM" id="MobiDB-lite"/>
    </source>
</evidence>